<evidence type="ECO:0000313" key="1">
    <source>
        <dbReference type="EMBL" id="KAF6511671.1"/>
    </source>
</evidence>
<organism evidence="1 2">
    <name type="scientific">Geobacillus stearothermophilus</name>
    <name type="common">Bacillus stearothermophilus</name>
    <dbReference type="NCBI Taxonomy" id="1422"/>
    <lineage>
        <taxon>Bacteria</taxon>
        <taxon>Bacillati</taxon>
        <taxon>Bacillota</taxon>
        <taxon>Bacilli</taxon>
        <taxon>Bacillales</taxon>
        <taxon>Anoxybacillaceae</taxon>
        <taxon>Geobacillus</taxon>
    </lineage>
</organism>
<gene>
    <name evidence="1" type="ORF">GS8_1247</name>
</gene>
<dbReference type="EMBL" id="LUCS01000018">
    <property type="protein sequence ID" value="KAF6511671.1"/>
    <property type="molecule type" value="Genomic_DNA"/>
</dbReference>
<reference evidence="1 2" key="1">
    <citation type="submission" date="2016-03" db="EMBL/GenBank/DDBJ databases">
        <title>Spore heat resistance.</title>
        <authorList>
            <person name="Boekhorst J."/>
            <person name="Berendsen E.M."/>
            <person name="Wells-Bennik M.H."/>
            <person name="Kuipers O.P."/>
        </authorList>
    </citation>
    <scope>NUCLEOTIDE SEQUENCE [LARGE SCALE GENOMIC DNA]</scope>
    <source>
        <strain evidence="1 2">GS8</strain>
    </source>
</reference>
<comment type="caution">
    <text evidence="1">The sequence shown here is derived from an EMBL/GenBank/DDBJ whole genome shotgun (WGS) entry which is preliminary data.</text>
</comment>
<keyword evidence="2" id="KW-1185">Reference proteome</keyword>
<name>A0ABQ7HHK7_GEOSE</name>
<proteinExistence type="predicted"/>
<protein>
    <submittedName>
        <fullName evidence="1">Uncharacterized protein</fullName>
    </submittedName>
</protein>
<accession>A0ABQ7HHK7</accession>
<dbReference type="Proteomes" id="UP000773850">
    <property type="component" value="Unassembled WGS sequence"/>
</dbReference>
<sequence length="185" mass="20856">MTLKQLVNKKGESRLDPTAFDNLKTVLEGAVYDADLQGRIAVTDRRDLADLARLSREYAISFQQAGAPEPPVVCTVRLAIDFAELVNERLHHDQAGCRLAVSFALPVRRLSVCALIEGTLRTIWGKERIIRQTLRFPFPHERGSYENEAVVEFARLIYEENAADLPEMVPYMISSLEQLQPFAGQ</sequence>
<evidence type="ECO:0000313" key="2">
    <source>
        <dbReference type="Proteomes" id="UP000773850"/>
    </source>
</evidence>